<comment type="caution">
    <text evidence="1">The sequence shown here is derived from an EMBL/GenBank/DDBJ whole genome shotgun (WGS) entry which is preliminary data.</text>
</comment>
<gene>
    <name evidence="1" type="ORF">DIT97_05880</name>
</gene>
<sequence>MWPFSKPEKNRAFNGICPDCGKDLDAVQQICRNELPVLTCMNCSKTFDYSYDPGHVFLEVQSQRRDCRFSPMKQLLRKAQIKNPRLIRTRYWVVYELANGVIVFYDSANKQYDVQITENHIVTVGNMQCVINFLTENIYLHQLTEND</sequence>
<organism evidence="1 2">
    <name type="scientific">Gimesia maris</name>
    <dbReference type="NCBI Taxonomy" id="122"/>
    <lineage>
        <taxon>Bacteria</taxon>
        <taxon>Pseudomonadati</taxon>
        <taxon>Planctomycetota</taxon>
        <taxon>Planctomycetia</taxon>
        <taxon>Planctomycetales</taxon>
        <taxon>Planctomycetaceae</taxon>
        <taxon>Gimesia</taxon>
    </lineage>
</organism>
<proteinExistence type="predicted"/>
<reference evidence="1 2" key="1">
    <citation type="journal article" date="2018" name="Nat. Biotechnol.">
        <title>A standardized bacterial taxonomy based on genome phylogeny substantially revises the tree of life.</title>
        <authorList>
            <person name="Parks D.H."/>
            <person name="Chuvochina M."/>
            <person name="Waite D.W."/>
            <person name="Rinke C."/>
            <person name="Skarshewski A."/>
            <person name="Chaumeil P.A."/>
            <person name="Hugenholtz P."/>
        </authorList>
    </citation>
    <scope>NUCLEOTIDE SEQUENCE [LARGE SCALE GENOMIC DNA]</scope>
    <source>
        <strain evidence="1">UBA9375</strain>
    </source>
</reference>
<dbReference type="EMBL" id="DQAY01000040">
    <property type="protein sequence ID" value="HCO22601.1"/>
    <property type="molecule type" value="Genomic_DNA"/>
</dbReference>
<accession>A0A3D3R176</accession>
<protein>
    <submittedName>
        <fullName evidence="1">Uncharacterized protein</fullName>
    </submittedName>
</protein>
<dbReference type="Proteomes" id="UP000263642">
    <property type="component" value="Unassembled WGS sequence"/>
</dbReference>
<name>A0A3D3R176_9PLAN</name>
<evidence type="ECO:0000313" key="2">
    <source>
        <dbReference type="Proteomes" id="UP000263642"/>
    </source>
</evidence>
<evidence type="ECO:0000313" key="1">
    <source>
        <dbReference type="EMBL" id="HCO22601.1"/>
    </source>
</evidence>
<dbReference type="AlphaFoldDB" id="A0A3D3R176"/>